<dbReference type="Proteomes" id="UP000263957">
    <property type="component" value="Unassembled WGS sequence"/>
</dbReference>
<sequence length="59" mass="6513">CKFIGYVDTAGPLMEKAGIWDDKDEGCIVLSKAGDASDFVKSLAKLRHWNREPMVDLDG</sequence>
<dbReference type="AlphaFoldDB" id="A0A356W4L5"/>
<evidence type="ECO:0000313" key="1">
    <source>
        <dbReference type="EMBL" id="HBQ47988.1"/>
    </source>
</evidence>
<evidence type="ECO:0000313" key="2">
    <source>
        <dbReference type="Proteomes" id="UP000263957"/>
    </source>
</evidence>
<comment type="caution">
    <text evidence="1">The sequence shown here is derived from an EMBL/GenBank/DDBJ whole genome shotgun (WGS) entry which is preliminary data.</text>
</comment>
<dbReference type="InterPro" id="IPR029062">
    <property type="entry name" value="Class_I_gatase-like"/>
</dbReference>
<feature type="non-terminal residue" evidence="1">
    <location>
        <position position="1"/>
    </location>
</feature>
<reference evidence="1 2" key="1">
    <citation type="journal article" date="2018" name="Nat. Biotechnol.">
        <title>A standardized bacterial taxonomy based on genome phylogeny substantially revises the tree of life.</title>
        <authorList>
            <person name="Parks D.H."/>
            <person name="Chuvochina M."/>
            <person name="Waite D.W."/>
            <person name="Rinke C."/>
            <person name="Skarshewski A."/>
            <person name="Chaumeil P.A."/>
            <person name="Hugenholtz P."/>
        </authorList>
    </citation>
    <scope>NUCLEOTIDE SEQUENCE [LARGE SCALE GENOMIC DNA]</scope>
    <source>
        <strain evidence="1">UBA10378</strain>
    </source>
</reference>
<dbReference type="Gene3D" id="3.40.50.880">
    <property type="match status" value="1"/>
</dbReference>
<evidence type="ECO:0008006" key="3">
    <source>
        <dbReference type="Google" id="ProtNLM"/>
    </source>
</evidence>
<proteinExistence type="predicted"/>
<dbReference type="EMBL" id="DOGS01000077">
    <property type="protein sequence ID" value="HBQ47988.1"/>
    <property type="molecule type" value="Genomic_DNA"/>
</dbReference>
<gene>
    <name evidence="1" type="ORF">DD728_03725</name>
</gene>
<accession>A0A356W4L5</accession>
<name>A0A356W4L5_9PROT</name>
<organism evidence="1 2">
    <name type="scientific">Hyphomonas atlantica</name>
    <dbReference type="NCBI Taxonomy" id="1280948"/>
    <lineage>
        <taxon>Bacteria</taxon>
        <taxon>Pseudomonadati</taxon>
        <taxon>Pseudomonadota</taxon>
        <taxon>Alphaproteobacteria</taxon>
        <taxon>Hyphomonadales</taxon>
        <taxon>Hyphomonadaceae</taxon>
        <taxon>Hyphomonas</taxon>
    </lineage>
</organism>
<protein>
    <recommendedName>
        <fullName evidence="3">Catalase</fullName>
    </recommendedName>
</protein>